<reference evidence="1" key="1">
    <citation type="submission" date="2022-04" db="EMBL/GenBank/DDBJ databases">
        <title>Hymenobacter sp. isolated from the air.</title>
        <authorList>
            <person name="Won M."/>
            <person name="Lee C.-M."/>
            <person name="Woen H.-Y."/>
            <person name="Kwon S.-W."/>
        </authorList>
    </citation>
    <scope>NUCLEOTIDE SEQUENCE</scope>
    <source>
        <strain evidence="1">5116S-3</strain>
    </source>
</reference>
<dbReference type="KEGG" id="hcu:MUN79_17225"/>
<organism evidence="1 2">
    <name type="scientific">Hymenobacter cellulosilyticus</name>
    <dbReference type="NCBI Taxonomy" id="2932248"/>
    <lineage>
        <taxon>Bacteria</taxon>
        <taxon>Pseudomonadati</taxon>
        <taxon>Bacteroidota</taxon>
        <taxon>Cytophagia</taxon>
        <taxon>Cytophagales</taxon>
        <taxon>Hymenobacteraceae</taxon>
        <taxon>Hymenobacter</taxon>
    </lineage>
</organism>
<proteinExistence type="predicted"/>
<evidence type="ECO:0000313" key="2">
    <source>
        <dbReference type="Proteomes" id="UP000831796"/>
    </source>
</evidence>
<dbReference type="EMBL" id="CP095046">
    <property type="protein sequence ID" value="UOQ70467.1"/>
    <property type="molecule type" value="Genomic_DNA"/>
</dbReference>
<dbReference type="RefSeq" id="WP_244673889.1">
    <property type="nucleotide sequence ID" value="NZ_CP095046.1"/>
</dbReference>
<name>A0A8T9PZE4_9BACT</name>
<gene>
    <name evidence="1" type="ORF">MUN79_17225</name>
</gene>
<sequence>MRAVYEQQQAQARQWHFLSRPTGGHGFLYGPDGPAALRSLLTQLMQTQAAAPVK</sequence>
<evidence type="ECO:0000313" key="1">
    <source>
        <dbReference type="EMBL" id="UOQ70467.1"/>
    </source>
</evidence>
<dbReference type="AlphaFoldDB" id="A0A8T9PZE4"/>
<accession>A0A8T9PZE4</accession>
<protein>
    <submittedName>
        <fullName evidence="1">Uncharacterized protein</fullName>
    </submittedName>
</protein>
<keyword evidence="2" id="KW-1185">Reference proteome</keyword>
<dbReference type="Proteomes" id="UP000831796">
    <property type="component" value="Chromosome"/>
</dbReference>